<protein>
    <recommendedName>
        <fullName evidence="9">G-protein coupled receptors family 1 profile domain-containing protein</fullName>
    </recommendedName>
</protein>
<evidence type="ECO:0000256" key="3">
    <source>
        <dbReference type="ARBA" id="ARBA00022692"/>
    </source>
</evidence>
<evidence type="ECO:0000313" key="7">
    <source>
        <dbReference type="EMBL" id="CAI5454450.1"/>
    </source>
</evidence>
<comment type="similarity">
    <text evidence="2">Belongs to the nematode receptor-like protein srd family.</text>
</comment>
<evidence type="ECO:0000256" key="6">
    <source>
        <dbReference type="SAM" id="Phobius"/>
    </source>
</evidence>
<reference evidence="7" key="1">
    <citation type="submission" date="2022-11" db="EMBL/GenBank/DDBJ databases">
        <authorList>
            <person name="Kikuchi T."/>
        </authorList>
    </citation>
    <scope>NUCLEOTIDE SEQUENCE</scope>
    <source>
        <strain evidence="7">PS1010</strain>
    </source>
</reference>
<keyword evidence="4 6" id="KW-1133">Transmembrane helix</keyword>
<dbReference type="InterPro" id="IPR019421">
    <property type="entry name" value="7TM_GPCR_serpentine_rcpt_Srd"/>
</dbReference>
<dbReference type="OrthoDB" id="10669650at2759"/>
<feature type="transmembrane region" description="Helical" evidence="6">
    <location>
        <begin position="231"/>
        <end position="253"/>
    </location>
</feature>
<evidence type="ECO:0000256" key="2">
    <source>
        <dbReference type="ARBA" id="ARBA00009166"/>
    </source>
</evidence>
<dbReference type="Pfam" id="PF10317">
    <property type="entry name" value="7TM_GPCR_Srd"/>
    <property type="match status" value="1"/>
</dbReference>
<proteinExistence type="inferred from homology"/>
<keyword evidence="5 6" id="KW-0472">Membrane</keyword>
<feature type="transmembrane region" description="Helical" evidence="6">
    <location>
        <begin position="127"/>
        <end position="148"/>
    </location>
</feature>
<accession>A0A9P1N994</accession>
<gene>
    <name evidence="7" type="ORF">CAMP_LOCUS17087</name>
</gene>
<dbReference type="Proteomes" id="UP001152747">
    <property type="component" value="Unassembled WGS sequence"/>
</dbReference>
<evidence type="ECO:0000313" key="8">
    <source>
        <dbReference type="Proteomes" id="UP001152747"/>
    </source>
</evidence>
<dbReference type="GO" id="GO:0016020">
    <property type="term" value="C:membrane"/>
    <property type="evidence" value="ECO:0007669"/>
    <property type="project" value="UniProtKB-SubCell"/>
</dbReference>
<keyword evidence="3 6" id="KW-0812">Transmembrane</keyword>
<feature type="transmembrane region" description="Helical" evidence="6">
    <location>
        <begin position="40"/>
        <end position="61"/>
    </location>
</feature>
<dbReference type="SUPFAM" id="SSF81321">
    <property type="entry name" value="Family A G protein-coupled receptor-like"/>
    <property type="match status" value="1"/>
</dbReference>
<evidence type="ECO:0000256" key="4">
    <source>
        <dbReference type="ARBA" id="ARBA00022989"/>
    </source>
</evidence>
<dbReference type="AlphaFoldDB" id="A0A9P1N994"/>
<dbReference type="EMBL" id="CANHGI010000006">
    <property type="protein sequence ID" value="CAI5454450.1"/>
    <property type="molecule type" value="Genomic_DNA"/>
</dbReference>
<dbReference type="InterPro" id="IPR050920">
    <property type="entry name" value="Nematode_rcpt-like_delta"/>
</dbReference>
<sequence length="325" mass="37160">MAFHTLYWSILTIIDIFAIFFNALLIFLACFKTPKAVKTYTILIINLAVTDCVAAMANFFVQQRMIPGGWSIGYISNGPCTYFNYKVCFLGHNIMASMITHSNYSLFLSFAYRYYVLLKNEPPKNAVILVVFLTYTPSFIQLIFYQFASGNPNRIEAHLQKIYPNYDFTGLVISGVEDIRNVFALTKILQMTLMTIPIYLGIIILRAKIIKKLTTFSSKFSKSTKNLHSQFLAALTYQALIPSIYTTSVFMYILEQFGIYSNPMMEDYIISGLVLIPLFSPISSFIFVAPYRRYFLALRIFRSRQIGVEKLNNSNVNTASIYNAV</sequence>
<organism evidence="7 8">
    <name type="scientific">Caenorhabditis angaria</name>
    <dbReference type="NCBI Taxonomy" id="860376"/>
    <lineage>
        <taxon>Eukaryota</taxon>
        <taxon>Metazoa</taxon>
        <taxon>Ecdysozoa</taxon>
        <taxon>Nematoda</taxon>
        <taxon>Chromadorea</taxon>
        <taxon>Rhabditida</taxon>
        <taxon>Rhabditina</taxon>
        <taxon>Rhabditomorpha</taxon>
        <taxon>Rhabditoidea</taxon>
        <taxon>Rhabditidae</taxon>
        <taxon>Peloderinae</taxon>
        <taxon>Caenorhabditis</taxon>
    </lineage>
</organism>
<feature type="transmembrane region" description="Helical" evidence="6">
    <location>
        <begin position="188"/>
        <end position="210"/>
    </location>
</feature>
<evidence type="ECO:0000256" key="1">
    <source>
        <dbReference type="ARBA" id="ARBA00004141"/>
    </source>
</evidence>
<comment type="subcellular location">
    <subcellularLocation>
        <location evidence="1">Membrane</location>
        <topology evidence="1">Multi-pass membrane protein</topology>
    </subcellularLocation>
</comment>
<comment type="caution">
    <text evidence="7">The sequence shown here is derived from an EMBL/GenBank/DDBJ whole genome shotgun (WGS) entry which is preliminary data.</text>
</comment>
<dbReference type="PANTHER" id="PTHR22945">
    <property type="entry name" value="SERPENTINE RECEPTOR, CLASS D DELTA"/>
    <property type="match status" value="1"/>
</dbReference>
<feature type="transmembrane region" description="Helical" evidence="6">
    <location>
        <begin position="268"/>
        <end position="289"/>
    </location>
</feature>
<keyword evidence="8" id="KW-1185">Reference proteome</keyword>
<name>A0A9P1N994_9PELO</name>
<dbReference type="PANTHER" id="PTHR22945:SF19">
    <property type="entry name" value="SERPENTINE RECEPTOR, CLASS D (DELTA)"/>
    <property type="match status" value="1"/>
</dbReference>
<evidence type="ECO:0000256" key="5">
    <source>
        <dbReference type="ARBA" id="ARBA00023136"/>
    </source>
</evidence>
<evidence type="ECO:0008006" key="9">
    <source>
        <dbReference type="Google" id="ProtNLM"/>
    </source>
</evidence>
<feature type="transmembrane region" description="Helical" evidence="6">
    <location>
        <begin position="6"/>
        <end position="28"/>
    </location>
</feature>
<feature type="transmembrane region" description="Helical" evidence="6">
    <location>
        <begin position="94"/>
        <end position="115"/>
    </location>
</feature>